<evidence type="ECO:0000256" key="4">
    <source>
        <dbReference type="ARBA" id="ARBA00023284"/>
    </source>
</evidence>
<evidence type="ECO:0000259" key="5">
    <source>
        <dbReference type="PROSITE" id="PS51352"/>
    </source>
</evidence>
<dbReference type="Gene3D" id="3.40.30.10">
    <property type="entry name" value="Glutaredoxin"/>
    <property type="match status" value="2"/>
</dbReference>
<dbReference type="Proteomes" id="UP001157353">
    <property type="component" value="Unassembled WGS sequence"/>
</dbReference>
<gene>
    <name evidence="6" type="ORF">GCM10007916_07010</name>
</gene>
<evidence type="ECO:0000313" key="7">
    <source>
        <dbReference type="Proteomes" id="UP001157353"/>
    </source>
</evidence>
<dbReference type="SUPFAM" id="SSF52833">
    <property type="entry name" value="Thioredoxin-like"/>
    <property type="match status" value="1"/>
</dbReference>
<dbReference type="RefSeq" id="WP_284202746.1">
    <property type="nucleotide sequence ID" value="NZ_BSPQ01000001.1"/>
</dbReference>
<dbReference type="InterPro" id="IPR014025">
    <property type="entry name" value="Glutaredoxin_subgr"/>
</dbReference>
<sequence length="243" mass="26285">MLNNIEGQNVPTVTFPTRQGDEWVNVTTDELFKGKTVVVFALPGAFTPTCSSTHLPRYNELAGVLKENGVDEIVCLAVNDTFVMNAWLADQEAENITVVPDGNGEFTDGMGMLVDKADLGFGKRTWRYSMLVKDGVIEKMFIEPNQPGDPFEVSDADTMLNYLNPTAKAPAAVALFTKPGCPFCAKAKKALKESNIIFEEIVLGTDATTVSLRAISGQTTVPQLFVDGKHVGDSEAAIAYANK</sequence>
<dbReference type="CDD" id="cd03013">
    <property type="entry name" value="PRX5_like"/>
    <property type="match status" value="1"/>
</dbReference>
<dbReference type="PRINTS" id="PR00160">
    <property type="entry name" value="GLUTAREDOXIN"/>
</dbReference>
<protein>
    <submittedName>
        <fullName evidence="6">Glutathione amide-dependent peroxidase</fullName>
    </submittedName>
</protein>
<keyword evidence="2" id="KW-0560">Oxidoreductase</keyword>
<dbReference type="PROSITE" id="PS51354">
    <property type="entry name" value="GLUTAREDOXIN_2"/>
    <property type="match status" value="1"/>
</dbReference>
<dbReference type="GO" id="GO:0004601">
    <property type="term" value="F:peroxidase activity"/>
    <property type="evidence" value="ECO:0007669"/>
    <property type="project" value="UniProtKB-KW"/>
</dbReference>
<keyword evidence="4" id="KW-0676">Redox-active center</keyword>
<dbReference type="InterPro" id="IPR011906">
    <property type="entry name" value="Glutaredoxin_dom"/>
</dbReference>
<dbReference type="InterPro" id="IPR036249">
    <property type="entry name" value="Thioredoxin-like_sf"/>
</dbReference>
<comment type="caution">
    <text evidence="6">The sequence shown here is derived from an EMBL/GenBank/DDBJ whole genome shotgun (WGS) entry which is preliminary data.</text>
</comment>
<dbReference type="PROSITE" id="PS51352">
    <property type="entry name" value="THIOREDOXIN_2"/>
    <property type="match status" value="1"/>
</dbReference>
<evidence type="ECO:0000256" key="2">
    <source>
        <dbReference type="ARBA" id="ARBA00023002"/>
    </source>
</evidence>
<dbReference type="InterPro" id="IPR013766">
    <property type="entry name" value="Thioredoxin_domain"/>
</dbReference>
<feature type="domain" description="Thioredoxin" evidence="5">
    <location>
        <begin position="4"/>
        <end position="168"/>
    </location>
</feature>
<keyword evidence="7" id="KW-1185">Reference proteome</keyword>
<dbReference type="InterPro" id="IPR013740">
    <property type="entry name" value="Redoxin"/>
</dbReference>
<dbReference type="InterPro" id="IPR002109">
    <property type="entry name" value="Glutaredoxin"/>
</dbReference>
<dbReference type="Pfam" id="PF00462">
    <property type="entry name" value="Glutaredoxin"/>
    <property type="match status" value="1"/>
</dbReference>
<evidence type="ECO:0000256" key="3">
    <source>
        <dbReference type="ARBA" id="ARBA00023157"/>
    </source>
</evidence>
<proteinExistence type="predicted"/>
<dbReference type="EMBL" id="BSPQ01000001">
    <property type="protein sequence ID" value="GLS89634.1"/>
    <property type="molecule type" value="Genomic_DNA"/>
</dbReference>
<accession>A0ABQ6DXB7</accession>
<evidence type="ECO:0000256" key="1">
    <source>
        <dbReference type="ARBA" id="ARBA00022559"/>
    </source>
</evidence>
<reference evidence="7" key="1">
    <citation type="journal article" date="2019" name="Int. J. Syst. Evol. Microbiol.">
        <title>The Global Catalogue of Microorganisms (GCM) 10K type strain sequencing project: providing services to taxonomists for standard genome sequencing and annotation.</title>
        <authorList>
            <consortium name="The Broad Institute Genomics Platform"/>
            <consortium name="The Broad Institute Genome Sequencing Center for Infectious Disease"/>
            <person name="Wu L."/>
            <person name="Ma J."/>
        </authorList>
    </citation>
    <scope>NUCLEOTIDE SEQUENCE [LARGE SCALE GENOMIC DNA]</scope>
    <source>
        <strain evidence="7">NBRC 103166</strain>
    </source>
</reference>
<dbReference type="Pfam" id="PF08534">
    <property type="entry name" value="Redoxin"/>
    <property type="match status" value="1"/>
</dbReference>
<dbReference type="PANTHER" id="PTHR10430:SF16">
    <property type="entry name" value="PEROXIREDOXIN-5, MITOCHONDRIAL"/>
    <property type="match status" value="1"/>
</dbReference>
<dbReference type="PROSITE" id="PS00195">
    <property type="entry name" value="GLUTAREDOXIN_1"/>
    <property type="match status" value="1"/>
</dbReference>
<dbReference type="InterPro" id="IPR037944">
    <property type="entry name" value="PRX5-like"/>
</dbReference>
<dbReference type="NCBIfam" id="TIGR02190">
    <property type="entry name" value="GlrX-dom"/>
    <property type="match status" value="1"/>
</dbReference>
<evidence type="ECO:0000313" key="6">
    <source>
        <dbReference type="EMBL" id="GLS89634.1"/>
    </source>
</evidence>
<keyword evidence="1 6" id="KW-0575">Peroxidase</keyword>
<dbReference type="PANTHER" id="PTHR10430">
    <property type="entry name" value="PEROXIREDOXIN"/>
    <property type="match status" value="1"/>
</dbReference>
<name>A0ABQ6DXB7_9GAMM</name>
<dbReference type="InterPro" id="IPR011767">
    <property type="entry name" value="GLR_AS"/>
</dbReference>
<keyword evidence="3" id="KW-1015">Disulfide bond</keyword>
<organism evidence="6 7">
    <name type="scientific">Psychromonas marina</name>
    <dbReference type="NCBI Taxonomy" id="88364"/>
    <lineage>
        <taxon>Bacteria</taxon>
        <taxon>Pseudomonadati</taxon>
        <taxon>Pseudomonadota</taxon>
        <taxon>Gammaproteobacteria</taxon>
        <taxon>Alteromonadales</taxon>
        <taxon>Psychromonadaceae</taxon>
        <taxon>Psychromonas</taxon>
    </lineage>
</organism>